<dbReference type="EMBL" id="FMCT01000009">
    <property type="protein sequence ID" value="SCF34296.1"/>
    <property type="molecule type" value="Genomic_DNA"/>
</dbReference>
<sequence>MSVGEGGATGRWPGGGAAGWQVPAAPVRDAVTAPATLDYYLVHPGPAGGEPRGRPEGLVVEEFEYAADHSAARLHSAAWTPQDGGWWSSADFSRTMRLDAALRRRVVAVARPDAAAAYHELGGGDLPDEGTLRGHFHDPAPLATAPLRLTPGHPAAGPGETRVYRVLFADALGPDGLAHLRATWRMTVAGDAGDPGARVLGVARRRVGDDAFTWHLRRIGAGGPWCLDLTVDLAGGRDDTVRPMLRELTTTLRMRGLLPVTVERFS</sequence>
<evidence type="ECO:0000313" key="1">
    <source>
        <dbReference type="EMBL" id="SCF34296.1"/>
    </source>
</evidence>
<organism evidence="1 2">
    <name type="scientific">Micromonospora carbonacea</name>
    <dbReference type="NCBI Taxonomy" id="47853"/>
    <lineage>
        <taxon>Bacteria</taxon>
        <taxon>Bacillati</taxon>
        <taxon>Actinomycetota</taxon>
        <taxon>Actinomycetes</taxon>
        <taxon>Micromonosporales</taxon>
        <taxon>Micromonosporaceae</taxon>
        <taxon>Micromonospora</taxon>
    </lineage>
</organism>
<dbReference type="STRING" id="47853.TK50_16310"/>
<name>A0A1C4ZNB5_9ACTN</name>
<evidence type="ECO:0000313" key="2">
    <source>
        <dbReference type="Proteomes" id="UP000183585"/>
    </source>
</evidence>
<protein>
    <submittedName>
        <fullName evidence="1">Uncharacterized protein</fullName>
    </submittedName>
</protein>
<accession>A0A1C4ZNB5</accession>
<keyword evidence="2" id="KW-1185">Reference proteome</keyword>
<reference evidence="2" key="1">
    <citation type="submission" date="2016-06" db="EMBL/GenBank/DDBJ databases">
        <authorList>
            <person name="Varghese N."/>
            <person name="Submissions Spin"/>
        </authorList>
    </citation>
    <scope>NUCLEOTIDE SEQUENCE [LARGE SCALE GENOMIC DNA]</scope>
    <source>
        <strain evidence="2">DSM 43168</strain>
    </source>
</reference>
<dbReference type="Proteomes" id="UP000183585">
    <property type="component" value="Unassembled WGS sequence"/>
</dbReference>
<proteinExistence type="predicted"/>
<gene>
    <name evidence="1" type="ORF">GA0070563_10927</name>
</gene>
<dbReference type="RefSeq" id="WP_083302786.1">
    <property type="nucleotide sequence ID" value="NZ_FMCT01000009.1"/>
</dbReference>
<dbReference type="AlphaFoldDB" id="A0A1C4ZNB5"/>